<keyword evidence="3" id="KW-1185">Reference proteome</keyword>
<dbReference type="AlphaFoldDB" id="A0AAW5BJP1"/>
<comment type="caution">
    <text evidence="1">The sequence shown here is derived from an EMBL/GenBank/DDBJ whole genome shotgun (WGS) entry which is preliminary data.</text>
</comment>
<dbReference type="PANTHER" id="PTHR41244">
    <property type="entry name" value="RHAMNAN SYNTHESIS F"/>
    <property type="match status" value="1"/>
</dbReference>
<dbReference type="Proteomes" id="UP001299608">
    <property type="component" value="Unassembled WGS sequence"/>
</dbReference>
<protein>
    <submittedName>
        <fullName evidence="1">Glycoside hydrolase family 99-like domain-containing protein</fullName>
    </submittedName>
    <submittedName>
        <fullName evidence="2">Glycosyl transferase</fullName>
    </submittedName>
</protein>
<accession>A0AAW5BJP1</accession>
<dbReference type="EMBL" id="JAAITT010000105">
    <property type="protein sequence ID" value="NSJ52729.1"/>
    <property type="molecule type" value="Genomic_DNA"/>
</dbReference>
<dbReference type="RefSeq" id="WP_165641002.1">
    <property type="nucleotide sequence ID" value="NZ_JAAITT010000105.1"/>
</dbReference>
<dbReference type="InterPro" id="IPR032719">
    <property type="entry name" value="WbsX"/>
</dbReference>
<proteinExistence type="predicted"/>
<evidence type="ECO:0000313" key="4">
    <source>
        <dbReference type="Proteomes" id="UP001299608"/>
    </source>
</evidence>
<organism evidence="1 4">
    <name type="scientific">Enterocloster aldenensis</name>
    <dbReference type="NCBI Taxonomy" id="358742"/>
    <lineage>
        <taxon>Bacteria</taxon>
        <taxon>Bacillati</taxon>
        <taxon>Bacillota</taxon>
        <taxon>Clostridia</taxon>
        <taxon>Lachnospirales</taxon>
        <taxon>Lachnospiraceae</taxon>
        <taxon>Enterocloster</taxon>
    </lineage>
</organism>
<dbReference type="PANTHER" id="PTHR41244:SF1">
    <property type="entry name" value="GLYCOSYLTRANSFERASE"/>
    <property type="match status" value="1"/>
</dbReference>
<dbReference type="GO" id="GO:0016740">
    <property type="term" value="F:transferase activity"/>
    <property type="evidence" value="ECO:0007669"/>
    <property type="project" value="UniProtKB-KW"/>
</dbReference>
<reference evidence="1" key="3">
    <citation type="submission" date="2022-01" db="EMBL/GenBank/DDBJ databases">
        <title>Collection of gut derived symbiotic bacterial strains cultured from healthy donors.</title>
        <authorList>
            <person name="Lin H."/>
            <person name="Kohout C."/>
            <person name="Waligurski E."/>
            <person name="Pamer E.G."/>
        </authorList>
    </citation>
    <scope>NUCLEOTIDE SEQUENCE</scope>
    <source>
        <strain evidence="1">DFI.6.55</strain>
    </source>
</reference>
<dbReference type="Proteomes" id="UP000669239">
    <property type="component" value="Unassembled WGS sequence"/>
</dbReference>
<dbReference type="GO" id="GO:0016787">
    <property type="term" value="F:hydrolase activity"/>
    <property type="evidence" value="ECO:0007669"/>
    <property type="project" value="UniProtKB-KW"/>
</dbReference>
<keyword evidence="2" id="KW-0808">Transferase</keyword>
<reference evidence="2 3" key="1">
    <citation type="journal article" date="2020" name="Cell Host Microbe">
        <title>Functional and Genomic Variation between Human-Derived Isolates of Lachnospiraceae Reveals Inter- and Intra-Species Diversity.</title>
        <authorList>
            <person name="Sorbara M.T."/>
            <person name="Littmann E.R."/>
            <person name="Fontana E."/>
            <person name="Moody T.U."/>
            <person name="Kohout C.E."/>
            <person name="Gjonbalaj M."/>
            <person name="Eaton V."/>
            <person name="Seok R."/>
            <person name="Leiner I.M."/>
            <person name="Pamer E.G."/>
        </authorList>
    </citation>
    <scope>NUCLEOTIDE SEQUENCE [LARGE SCALE GENOMIC DNA]</scope>
    <source>
        <strain evidence="2 3">MSK.1.17</strain>
    </source>
</reference>
<name>A0AAW5BJP1_9FIRM</name>
<dbReference type="EMBL" id="JAKNGE010000003">
    <property type="protein sequence ID" value="MCG4744485.1"/>
    <property type="molecule type" value="Genomic_DNA"/>
</dbReference>
<dbReference type="Pfam" id="PF14307">
    <property type="entry name" value="Glyco_tran_WbsX"/>
    <property type="match status" value="1"/>
</dbReference>
<dbReference type="CDD" id="cd11579">
    <property type="entry name" value="Glyco_tran_WbsX"/>
    <property type="match status" value="1"/>
</dbReference>
<keyword evidence="1" id="KW-0378">Hydrolase</keyword>
<sequence length="365" mass="43751">MSKSNNSVKLIAFHLPQFHTFPENNEWWGEGFTEWTNTKKAIKVFPKHNQPREPLDDHYYDLSNLTEMLWQMKLAEKYGVYGFCYYHYWFNGKLLLHKPLELIRDYEGRKLPYCLCWANEPWTRSWEGKETTVLMPQEYGNEKEWEDHFQYFLTFFKDNVYIKIDGAPLLVIYRTNNIYNAKEMCEYFVKRTKEEGFPDLFLVEELNCYQIKSETSVSKAILQFEPLYSMTKGCSLTDKLVYKTQSILFNKKYGANSHIYGYDRLWKRIIANTHKMDEEKEFFAGAFVDWDNTARKGKNGRIVLGCSPEKFGYYLERQFNNIVANRGRFIFINAWNEWGEGTYLEPDKFNKYRYLEEVKKVFGIQ</sequence>
<gene>
    <name evidence="2" type="ORF">G5B36_29280</name>
    <name evidence="1" type="ORF">L0N08_03565</name>
</gene>
<evidence type="ECO:0000313" key="3">
    <source>
        <dbReference type="Proteomes" id="UP000669239"/>
    </source>
</evidence>
<evidence type="ECO:0000313" key="2">
    <source>
        <dbReference type="EMBL" id="NSJ52729.1"/>
    </source>
</evidence>
<evidence type="ECO:0000313" key="1">
    <source>
        <dbReference type="EMBL" id="MCG4744485.1"/>
    </source>
</evidence>
<reference evidence="2" key="2">
    <citation type="submission" date="2020-02" db="EMBL/GenBank/DDBJ databases">
        <authorList>
            <person name="Littmann E."/>
            <person name="Sorbara M."/>
        </authorList>
    </citation>
    <scope>NUCLEOTIDE SEQUENCE</scope>
    <source>
        <strain evidence="2">MSK.1.17</strain>
    </source>
</reference>
<dbReference type="Gene3D" id="3.20.20.80">
    <property type="entry name" value="Glycosidases"/>
    <property type="match status" value="1"/>
</dbReference>